<dbReference type="EMBL" id="AMZH03002892">
    <property type="protein sequence ID" value="RRT74060.1"/>
    <property type="molecule type" value="Genomic_DNA"/>
</dbReference>
<protein>
    <submittedName>
        <fullName evidence="2">Uncharacterized protein</fullName>
    </submittedName>
</protein>
<dbReference type="AlphaFoldDB" id="A0A427ACX2"/>
<dbReference type="Proteomes" id="UP000287651">
    <property type="component" value="Unassembled WGS sequence"/>
</dbReference>
<sequence>MGNLDTRGIEDGVLAGLHGEKADIVVDDATEGADDLGGGLQAPEKRGNEDAVDGDAGAAQPLPGGPRPDQAPLGERRGPLPGGPRPDQAPLGERRVPRPLRVCHPQRLLVVDPVPMPHHPHVLHPYLSSPILHCSLSVSLSRSSFKEGRLPRTLDTEERTVGSVRFGPLTGSVRFVNEMTMTTDRHKTVERVMWYGF</sequence>
<name>A0A427ACX2_ENSVE</name>
<evidence type="ECO:0000313" key="3">
    <source>
        <dbReference type="Proteomes" id="UP000287651"/>
    </source>
</evidence>
<accession>A0A427ACX2</accession>
<comment type="caution">
    <text evidence="2">The sequence shown here is derived from an EMBL/GenBank/DDBJ whole genome shotgun (WGS) entry which is preliminary data.</text>
</comment>
<proteinExistence type="predicted"/>
<evidence type="ECO:0000313" key="2">
    <source>
        <dbReference type="EMBL" id="RRT74060.1"/>
    </source>
</evidence>
<organism evidence="2 3">
    <name type="scientific">Ensete ventricosum</name>
    <name type="common">Abyssinian banana</name>
    <name type="synonym">Musa ensete</name>
    <dbReference type="NCBI Taxonomy" id="4639"/>
    <lineage>
        <taxon>Eukaryota</taxon>
        <taxon>Viridiplantae</taxon>
        <taxon>Streptophyta</taxon>
        <taxon>Embryophyta</taxon>
        <taxon>Tracheophyta</taxon>
        <taxon>Spermatophyta</taxon>
        <taxon>Magnoliopsida</taxon>
        <taxon>Liliopsida</taxon>
        <taxon>Zingiberales</taxon>
        <taxon>Musaceae</taxon>
        <taxon>Ensete</taxon>
    </lineage>
</organism>
<reference evidence="2 3" key="1">
    <citation type="journal article" date="2014" name="Agronomy (Basel)">
        <title>A Draft Genome Sequence for Ensete ventricosum, the Drought-Tolerant Tree Against Hunger.</title>
        <authorList>
            <person name="Harrison J."/>
            <person name="Moore K.A."/>
            <person name="Paszkiewicz K."/>
            <person name="Jones T."/>
            <person name="Grant M."/>
            <person name="Ambacheew D."/>
            <person name="Muzemil S."/>
            <person name="Studholme D.J."/>
        </authorList>
    </citation>
    <scope>NUCLEOTIDE SEQUENCE [LARGE SCALE GENOMIC DNA]</scope>
</reference>
<feature type="region of interest" description="Disordered" evidence="1">
    <location>
        <begin position="26"/>
        <end position="99"/>
    </location>
</feature>
<gene>
    <name evidence="2" type="ORF">B296_00014254</name>
</gene>
<evidence type="ECO:0000256" key="1">
    <source>
        <dbReference type="SAM" id="MobiDB-lite"/>
    </source>
</evidence>